<dbReference type="AlphaFoldDB" id="A0A0A1TLF1"/>
<evidence type="ECO:0000256" key="2">
    <source>
        <dbReference type="ARBA" id="ARBA00022576"/>
    </source>
</evidence>
<evidence type="ECO:0000313" key="5">
    <source>
        <dbReference type="Proteomes" id="UP000039046"/>
    </source>
</evidence>
<dbReference type="UniPathway" id="UPA00078"/>
<dbReference type="Gene3D" id="3.40.640.10">
    <property type="entry name" value="Type I PLP-dependent aspartate aminotransferase-like (Major domain)"/>
    <property type="match status" value="1"/>
</dbReference>
<dbReference type="SUPFAM" id="SSF52540">
    <property type="entry name" value="P-loop containing nucleoside triphosphate hydrolases"/>
    <property type="match status" value="1"/>
</dbReference>
<dbReference type="HOGENOM" id="CLU_010794_0_0_1"/>
<dbReference type="Pfam" id="PF13500">
    <property type="entry name" value="AAA_26"/>
    <property type="match status" value="1"/>
</dbReference>
<dbReference type="GO" id="GO:0005524">
    <property type="term" value="F:ATP binding"/>
    <property type="evidence" value="ECO:0007669"/>
    <property type="project" value="InterPro"/>
</dbReference>
<dbReference type="InterPro" id="IPR004472">
    <property type="entry name" value="DTB_synth_BioD"/>
</dbReference>
<keyword evidence="2" id="KW-0032">Aminotransferase</keyword>
<dbReference type="InterPro" id="IPR015424">
    <property type="entry name" value="PyrdxlP-dep_Trfase"/>
</dbReference>
<evidence type="ECO:0000256" key="1">
    <source>
        <dbReference type="ARBA" id="ARBA00004173"/>
    </source>
</evidence>
<proteinExistence type="inferred from homology"/>
<protein>
    <submittedName>
        <fullName evidence="4">Uncharacterized protein</fullName>
    </submittedName>
</protein>
<dbReference type="HAMAP" id="MF_00336">
    <property type="entry name" value="BioD"/>
    <property type="match status" value="1"/>
</dbReference>
<keyword evidence="5" id="KW-1185">Reference proteome</keyword>
<dbReference type="GO" id="GO:0009102">
    <property type="term" value="P:biotin biosynthetic process"/>
    <property type="evidence" value="ECO:0007669"/>
    <property type="project" value="UniProtKB-UniPathway"/>
</dbReference>
<dbReference type="STRING" id="1531966.A0A0A1TLF1"/>
<dbReference type="PANTHER" id="PTHR42684:SF3">
    <property type="entry name" value="ADENOSYLMETHIONINE-8-AMINO-7-OXONONANOATE AMINOTRANSFERASE"/>
    <property type="match status" value="1"/>
</dbReference>
<dbReference type="Proteomes" id="UP000039046">
    <property type="component" value="Unassembled WGS sequence"/>
</dbReference>
<keyword evidence="3" id="KW-0808">Transferase</keyword>
<organism evidence="4 5">
    <name type="scientific">[Torrubiella] hemipterigena</name>
    <dbReference type="NCBI Taxonomy" id="1531966"/>
    <lineage>
        <taxon>Eukaryota</taxon>
        <taxon>Fungi</taxon>
        <taxon>Dikarya</taxon>
        <taxon>Ascomycota</taxon>
        <taxon>Pezizomycotina</taxon>
        <taxon>Sordariomycetes</taxon>
        <taxon>Hypocreomycetidae</taxon>
        <taxon>Hypocreales</taxon>
        <taxon>Clavicipitaceae</taxon>
        <taxon>Clavicipitaceae incertae sedis</taxon>
        <taxon>'Torrubiella' clade</taxon>
    </lineage>
</organism>
<dbReference type="EMBL" id="CDHN01000004">
    <property type="protein sequence ID" value="CEJ91775.1"/>
    <property type="molecule type" value="Genomic_DNA"/>
</dbReference>
<gene>
    <name evidence="4" type="ORF">VHEMI07467</name>
</gene>
<dbReference type="GO" id="GO:0030170">
    <property type="term" value="F:pyridoxal phosphate binding"/>
    <property type="evidence" value="ECO:0007669"/>
    <property type="project" value="InterPro"/>
</dbReference>
<dbReference type="Pfam" id="PF00202">
    <property type="entry name" value="Aminotran_3"/>
    <property type="match status" value="2"/>
</dbReference>
<dbReference type="SUPFAM" id="SSF53383">
    <property type="entry name" value="PLP-dependent transferases"/>
    <property type="match status" value="1"/>
</dbReference>
<dbReference type="GO" id="GO:0000287">
    <property type="term" value="F:magnesium ion binding"/>
    <property type="evidence" value="ECO:0007669"/>
    <property type="project" value="InterPro"/>
</dbReference>
<evidence type="ECO:0000313" key="4">
    <source>
        <dbReference type="EMBL" id="CEJ91775.1"/>
    </source>
</evidence>
<dbReference type="FunFam" id="3.90.1150.10:FF:000080">
    <property type="entry name" value="Bifunctional dethiobiotin synthetase/adenosylmethionine-8-amino-7-oxononanoate aminotransferase"/>
    <property type="match status" value="1"/>
</dbReference>
<sequence length="784" mass="87054">MALLWRQLKAVQVFGANTDVGKTIFTTLLCQTAKQHWRDDNVTFVKPVSTGSDVEADEAHIQRFTSGVNYKTLVQYDIPVSPHLAAQVSNKPIISDKALIESCRQFATQCSAAGNGWLFVETAGGVHSPAPSSTTQADLYIPLRIPVILIGDSRLGGISQTISAFESLHLRGYDVQSVLLFQEDRYQNYQYLTEYFADKFNVPVKSILPPPEKDSDDARDRQALHSYYQQHVDKQSVQPILVRADEQHKEHIKRLEEMSTKAYEKIWYPFTQHKLLSPERITTIDSAQGDYFQTVNKKNPNQVLQASFDGSSSWWTQGLGHANPQLTLAAANAAGRYGHVMFAETIHQPAMALAELLLEGSKNPRFSRVFYSDNGSTGIEVALKMGLRAAKKRYGWTQQQKLGIIGLKGSYHGDTIGAMDAAEPCDYNESVEWYEGKGFWFNYPTVLCRNGSWGVQVPEDLESLLGQGKEFASLDHIFDFEAREKRGEHVSYEKYIQSELERLQQQGRRFGALILEPIVLGAGGMALVDPLFQRTLVNVVRNSSHLFDNGNPYTPTKNTEWTGLPVIFDEVFTGLYRLGRFTSASFLGVNPDVSVHAKLLTGGLVPLCTTLASENIFEAFSSDTKADALLHGHSYTAYPIGCQVGLASVTEMQKMEAKGEWNWAKQQGWSEDAVSATKQGHVWSNWPRDLVVDLSKNTERVAGAWALGSVLAVHLKDESGTGYSSNAAVSLREALGETVSDELEGAFNIHCRVLGNVIYFMTSIKTDEPGVQKLATLLRKALNC</sequence>
<dbReference type="InterPro" id="IPR049704">
    <property type="entry name" value="Aminotrans_3_PPA_site"/>
</dbReference>
<dbReference type="PANTHER" id="PTHR42684">
    <property type="entry name" value="ADENOSYLMETHIONINE-8-AMINO-7-OXONONANOATE AMINOTRANSFERASE"/>
    <property type="match status" value="1"/>
</dbReference>
<reference evidence="4 5" key="1">
    <citation type="journal article" date="2015" name="Genome Announc.">
        <title>Draft Genome Sequence and Gene Annotation of the Entomopathogenic Fungus Verticillium hemipterigenum.</title>
        <authorList>
            <person name="Horn F."/>
            <person name="Habel A."/>
            <person name="Scharf D.H."/>
            <person name="Dworschak J."/>
            <person name="Brakhage A.A."/>
            <person name="Guthke R."/>
            <person name="Hertweck C."/>
            <person name="Linde J."/>
        </authorList>
    </citation>
    <scope>NUCLEOTIDE SEQUENCE [LARGE SCALE GENOMIC DNA]</scope>
</reference>
<dbReference type="CDD" id="cd03109">
    <property type="entry name" value="DTBS"/>
    <property type="match status" value="1"/>
</dbReference>
<dbReference type="Gene3D" id="3.40.50.300">
    <property type="entry name" value="P-loop containing nucleotide triphosphate hydrolases"/>
    <property type="match status" value="1"/>
</dbReference>
<dbReference type="PROSITE" id="PS00600">
    <property type="entry name" value="AA_TRANSFER_CLASS_3"/>
    <property type="match status" value="1"/>
</dbReference>
<dbReference type="InterPro" id="IPR027417">
    <property type="entry name" value="P-loop_NTPase"/>
</dbReference>
<dbReference type="GO" id="GO:0004141">
    <property type="term" value="F:dethiobiotin synthase activity"/>
    <property type="evidence" value="ECO:0007669"/>
    <property type="project" value="InterPro"/>
</dbReference>
<name>A0A0A1TLF1_9HYPO</name>
<dbReference type="InterPro" id="IPR015421">
    <property type="entry name" value="PyrdxlP-dep_Trfase_major"/>
</dbReference>
<dbReference type="GO" id="GO:0005739">
    <property type="term" value="C:mitochondrion"/>
    <property type="evidence" value="ECO:0007669"/>
    <property type="project" value="UniProtKB-SubCell"/>
</dbReference>
<evidence type="ECO:0000256" key="3">
    <source>
        <dbReference type="ARBA" id="ARBA00022679"/>
    </source>
</evidence>
<dbReference type="GO" id="GO:0004015">
    <property type="term" value="F:adenosylmethionine-8-amino-7-oxononanoate transaminase activity"/>
    <property type="evidence" value="ECO:0007669"/>
    <property type="project" value="TreeGrafter"/>
</dbReference>
<accession>A0A0A1TLF1</accession>
<dbReference type="OrthoDB" id="425114at2759"/>
<dbReference type="InterPro" id="IPR005814">
    <property type="entry name" value="Aminotrans_3"/>
</dbReference>
<comment type="subcellular location">
    <subcellularLocation>
        <location evidence="1">Mitochondrion</location>
    </subcellularLocation>
</comment>